<feature type="domain" description="HNH nuclease" evidence="2">
    <location>
        <begin position="360"/>
        <end position="411"/>
    </location>
</feature>
<dbReference type="CDD" id="cd00085">
    <property type="entry name" value="HNHc"/>
    <property type="match status" value="1"/>
</dbReference>
<name>A0ABS6HJ27_MYCGD</name>
<dbReference type="SMART" id="SM00507">
    <property type="entry name" value="HNHc"/>
    <property type="match status" value="1"/>
</dbReference>
<accession>A0ABS6HJ27</accession>
<evidence type="ECO:0000256" key="1">
    <source>
        <dbReference type="SAM" id="MobiDB-lite"/>
    </source>
</evidence>
<gene>
    <name evidence="3" type="ORF">KL859_01775</name>
</gene>
<reference evidence="3 4" key="1">
    <citation type="submission" date="2021-05" db="EMBL/GenBank/DDBJ databases">
        <title>Draft Genome Sequences of Clinical Respiratory Isolates of Mycobacterium goodii Recovered in Ireland.</title>
        <authorList>
            <person name="Flanagan P.R."/>
            <person name="Mok S."/>
            <person name="Roycroft E."/>
            <person name="Rogers T.R."/>
            <person name="Fitzgibbon M."/>
        </authorList>
    </citation>
    <scope>NUCLEOTIDE SEQUENCE [LARGE SCALE GENOMIC DNA]</scope>
    <source>
        <strain evidence="3 4">14IE55</strain>
    </source>
</reference>
<dbReference type="InterPro" id="IPR003870">
    <property type="entry name" value="DUF222"/>
</dbReference>
<dbReference type="Pfam" id="PF02720">
    <property type="entry name" value="DUF222"/>
    <property type="match status" value="1"/>
</dbReference>
<dbReference type="InterPro" id="IPR003615">
    <property type="entry name" value="HNH_nuc"/>
</dbReference>
<dbReference type="EMBL" id="JAHBOM010000001">
    <property type="protein sequence ID" value="MBU8821600.1"/>
    <property type="molecule type" value="Genomic_DNA"/>
</dbReference>
<keyword evidence="3" id="KW-0378">Hydrolase</keyword>
<evidence type="ECO:0000313" key="3">
    <source>
        <dbReference type="EMBL" id="MBU8821600.1"/>
    </source>
</evidence>
<comment type="caution">
    <text evidence="3">The sequence shown here is derived from an EMBL/GenBank/DDBJ whole genome shotgun (WGS) entry which is preliminary data.</text>
</comment>
<feature type="region of interest" description="Disordered" evidence="1">
    <location>
        <begin position="290"/>
        <end position="310"/>
    </location>
</feature>
<keyword evidence="3" id="KW-0255">Endonuclease</keyword>
<protein>
    <submittedName>
        <fullName evidence="3">HNH endonuclease</fullName>
    </submittedName>
</protein>
<keyword evidence="3" id="KW-0540">Nuclease</keyword>
<evidence type="ECO:0000259" key="2">
    <source>
        <dbReference type="SMART" id="SM00507"/>
    </source>
</evidence>
<organism evidence="3 4">
    <name type="scientific">Mycolicibacterium goodii</name>
    <name type="common">Mycobacterium goodii</name>
    <dbReference type="NCBI Taxonomy" id="134601"/>
    <lineage>
        <taxon>Bacteria</taxon>
        <taxon>Bacillati</taxon>
        <taxon>Actinomycetota</taxon>
        <taxon>Actinomycetes</taxon>
        <taxon>Mycobacteriales</taxon>
        <taxon>Mycobacteriaceae</taxon>
        <taxon>Mycolicibacterium</taxon>
    </lineage>
</organism>
<evidence type="ECO:0000313" key="4">
    <source>
        <dbReference type="Proteomes" id="UP000696413"/>
    </source>
</evidence>
<dbReference type="GO" id="GO:0004519">
    <property type="term" value="F:endonuclease activity"/>
    <property type="evidence" value="ECO:0007669"/>
    <property type="project" value="UniProtKB-KW"/>
</dbReference>
<feature type="region of interest" description="Disordered" evidence="1">
    <location>
        <begin position="452"/>
        <end position="510"/>
    </location>
</feature>
<sequence>MFEDLDDQALVAGIEVESRAESAAAARRLAFIAELASRRAAPSEDAVVSWACDDWDATAAEVGAAMNIGHRAASKEMRIAEALRERLPRVAALFARGAVSTRVVETLTWRTQLVTDARVWAVVDAELASRVHEFGPMSVVALERSVDSLLEKYDPAAVRRTRQAARDRDVRFGKPDDETGTASIYGRVLVTDREAYLKRIAQLVAGVCVDDPRTAGQRRSDAMGVIAVGGDRLACLCASPDCPAAGTDPRAANTMVYVFAERPVLDAKPDPYVNGDDAGNPIPIIDAESEAASTSEPEPEPGGGPARAPAFSPQRATAVIVGGGIVPAPWVAQLIASGANVKELREPSVAAEMGYRPSAGLAAFVRMRDLTCRFPGCDRPAEFCDIDHTEPFPGGATHASNTKCLCRIHHLVKTFWAGFVDRQLPDGRVVWTMPSGRTHITVPGSRWVFPQWDTTTSALPPPPPRSDSGQRGVMMPRRRLTRAAQRARQIDNERARNQAYLSERNKPPPS</sequence>
<proteinExistence type="predicted"/>
<dbReference type="Proteomes" id="UP000696413">
    <property type="component" value="Unassembled WGS sequence"/>
</dbReference>
<keyword evidence="4" id="KW-1185">Reference proteome</keyword>